<keyword evidence="1" id="KW-0812">Transmembrane</keyword>
<evidence type="ECO:0008006" key="3">
    <source>
        <dbReference type="Google" id="ProtNLM"/>
    </source>
</evidence>
<name>A0A1J5PUR1_9ZZZZ</name>
<gene>
    <name evidence="2" type="ORF">GALL_431420</name>
</gene>
<evidence type="ECO:0000256" key="1">
    <source>
        <dbReference type="SAM" id="Phobius"/>
    </source>
</evidence>
<evidence type="ECO:0000313" key="2">
    <source>
        <dbReference type="EMBL" id="OIQ75193.1"/>
    </source>
</evidence>
<organism evidence="2">
    <name type="scientific">mine drainage metagenome</name>
    <dbReference type="NCBI Taxonomy" id="410659"/>
    <lineage>
        <taxon>unclassified sequences</taxon>
        <taxon>metagenomes</taxon>
        <taxon>ecological metagenomes</taxon>
    </lineage>
</organism>
<dbReference type="Pfam" id="PF11146">
    <property type="entry name" value="DUF2905"/>
    <property type="match status" value="1"/>
</dbReference>
<comment type="caution">
    <text evidence="2">The sequence shown here is derived from an EMBL/GenBank/DDBJ whole genome shotgun (WGS) entry which is preliminary data.</text>
</comment>
<accession>A0A1J5PUR1</accession>
<keyword evidence="1" id="KW-0472">Membrane</keyword>
<sequence>MWLLLFIVASIVASAALPWLERFGFGRLPLDLRLRIGDHELLLPIGSTLVLSLAAWLLARLLR</sequence>
<keyword evidence="1" id="KW-1133">Transmembrane helix</keyword>
<dbReference type="AlphaFoldDB" id="A0A1J5PUR1"/>
<dbReference type="EMBL" id="MLJW01002244">
    <property type="protein sequence ID" value="OIQ75193.1"/>
    <property type="molecule type" value="Genomic_DNA"/>
</dbReference>
<feature type="transmembrane region" description="Helical" evidence="1">
    <location>
        <begin position="42"/>
        <end position="62"/>
    </location>
</feature>
<dbReference type="InterPro" id="IPR021320">
    <property type="entry name" value="DUF2905"/>
</dbReference>
<reference evidence="2" key="1">
    <citation type="submission" date="2016-10" db="EMBL/GenBank/DDBJ databases">
        <title>Sequence of Gallionella enrichment culture.</title>
        <authorList>
            <person name="Poehlein A."/>
            <person name="Muehling M."/>
            <person name="Daniel R."/>
        </authorList>
    </citation>
    <scope>NUCLEOTIDE SEQUENCE</scope>
</reference>
<proteinExistence type="predicted"/>
<protein>
    <recommendedName>
        <fullName evidence="3">DUF2905 domain-containing protein</fullName>
    </recommendedName>
</protein>